<protein>
    <submittedName>
        <fullName evidence="5">HMG box</fullName>
    </submittedName>
</protein>
<dbReference type="GO" id="GO:0003677">
    <property type="term" value="F:DNA binding"/>
    <property type="evidence" value="ECO:0007669"/>
    <property type="project" value="UniProtKB-UniRule"/>
</dbReference>
<organism evidence="5 6">
    <name type="scientific">Trichinella nativa</name>
    <dbReference type="NCBI Taxonomy" id="6335"/>
    <lineage>
        <taxon>Eukaryota</taxon>
        <taxon>Metazoa</taxon>
        <taxon>Ecdysozoa</taxon>
        <taxon>Nematoda</taxon>
        <taxon>Enoplea</taxon>
        <taxon>Dorylaimia</taxon>
        <taxon>Trichinellida</taxon>
        <taxon>Trichinellidae</taxon>
        <taxon>Trichinella</taxon>
    </lineage>
</organism>
<dbReference type="GO" id="GO:0006357">
    <property type="term" value="P:regulation of transcription by RNA polymerase II"/>
    <property type="evidence" value="ECO:0007669"/>
    <property type="project" value="TreeGrafter"/>
</dbReference>
<dbReference type="GO" id="GO:0005634">
    <property type="term" value="C:nucleus"/>
    <property type="evidence" value="ECO:0007669"/>
    <property type="project" value="UniProtKB-UniRule"/>
</dbReference>
<sequence length="163" mass="18667">MIRKKEKFEKIAANRRHLRVIQKPVAEVKTSQAVQPPKPKKQMKVKEAPKRNKSAYMFYLMENQSKFKKPGMSFANVTKVAAEHFKKLKDKSKWENLAAVDRKRYLNELKEFKKKGGGNIVATKSSKSSTPVKASKIKSREIIEDSDSSSDEKMDTTEDSSDE</sequence>
<dbReference type="InterPro" id="IPR036910">
    <property type="entry name" value="HMG_box_dom_sf"/>
</dbReference>
<feature type="domain" description="HMG box" evidence="4">
    <location>
        <begin position="49"/>
        <end position="113"/>
    </location>
</feature>
<evidence type="ECO:0000313" key="6">
    <source>
        <dbReference type="Proteomes" id="UP000243006"/>
    </source>
</evidence>
<feature type="region of interest" description="Disordered" evidence="3">
    <location>
        <begin position="29"/>
        <end position="49"/>
    </location>
</feature>
<dbReference type="EMBL" id="LVZM01014343">
    <property type="protein sequence ID" value="OUC43700.1"/>
    <property type="molecule type" value="Genomic_DNA"/>
</dbReference>
<feature type="DNA-binding region" description="HMG box" evidence="2">
    <location>
        <begin position="49"/>
        <end position="113"/>
    </location>
</feature>
<dbReference type="InterPro" id="IPR009071">
    <property type="entry name" value="HMG_box_dom"/>
</dbReference>
<comment type="caution">
    <text evidence="5">The sequence shown here is derived from an EMBL/GenBank/DDBJ whole genome shotgun (WGS) entry which is preliminary data.</text>
</comment>
<keyword evidence="1 2" id="KW-0238">DNA-binding</keyword>
<dbReference type="Pfam" id="PF00505">
    <property type="entry name" value="HMG_box"/>
    <property type="match status" value="1"/>
</dbReference>
<gene>
    <name evidence="5" type="ORF">D917_09600</name>
</gene>
<keyword evidence="2" id="KW-0539">Nucleus</keyword>
<dbReference type="SMART" id="SM00398">
    <property type="entry name" value="HMG"/>
    <property type="match status" value="1"/>
</dbReference>
<feature type="compositionally biased region" description="Polar residues" evidence="3">
    <location>
        <begin position="122"/>
        <end position="132"/>
    </location>
</feature>
<feature type="region of interest" description="Disordered" evidence="3">
    <location>
        <begin position="116"/>
        <end position="163"/>
    </location>
</feature>
<reference evidence="5 6" key="1">
    <citation type="submission" date="2015-04" db="EMBL/GenBank/DDBJ databases">
        <title>Draft genome of the roundworm Trichinella nativa.</title>
        <authorList>
            <person name="Mitreva M."/>
        </authorList>
    </citation>
    <scope>NUCLEOTIDE SEQUENCE [LARGE SCALE GENOMIC DNA]</scope>
    <source>
        <strain evidence="5 6">ISS45</strain>
    </source>
</reference>
<dbReference type="Proteomes" id="UP000243006">
    <property type="component" value="Unassembled WGS sequence"/>
</dbReference>
<evidence type="ECO:0000313" key="5">
    <source>
        <dbReference type="EMBL" id="OUC43700.1"/>
    </source>
</evidence>
<accession>A0A1Y3EG73</accession>
<evidence type="ECO:0000256" key="3">
    <source>
        <dbReference type="SAM" id="MobiDB-lite"/>
    </source>
</evidence>
<dbReference type="PANTHER" id="PTHR48112">
    <property type="entry name" value="HIGH MOBILITY GROUP PROTEIN DSP1"/>
    <property type="match status" value="1"/>
</dbReference>
<dbReference type="InterPro" id="IPR050342">
    <property type="entry name" value="HMGB"/>
</dbReference>
<evidence type="ECO:0000259" key="4">
    <source>
        <dbReference type="PROSITE" id="PS50118"/>
    </source>
</evidence>
<dbReference type="Gene3D" id="1.10.30.10">
    <property type="entry name" value="High mobility group box domain"/>
    <property type="match status" value="1"/>
</dbReference>
<dbReference type="PANTHER" id="PTHR48112:SF22">
    <property type="entry name" value="MITOCHONDRIAL TRANSCRIPTION FACTOR A, ISOFORM B"/>
    <property type="match status" value="1"/>
</dbReference>
<dbReference type="AlphaFoldDB" id="A0A1Y3EG73"/>
<evidence type="ECO:0000256" key="2">
    <source>
        <dbReference type="PROSITE-ProRule" id="PRU00267"/>
    </source>
</evidence>
<proteinExistence type="predicted"/>
<dbReference type="SUPFAM" id="SSF47095">
    <property type="entry name" value="HMG-box"/>
    <property type="match status" value="1"/>
</dbReference>
<evidence type="ECO:0000256" key="1">
    <source>
        <dbReference type="ARBA" id="ARBA00023125"/>
    </source>
</evidence>
<dbReference type="PROSITE" id="PS50118">
    <property type="entry name" value="HMG_BOX_2"/>
    <property type="match status" value="1"/>
</dbReference>
<name>A0A1Y3EG73_9BILA</name>